<comment type="cofactor">
    <cofactor evidence="1">
        <name>Zn(2+)</name>
        <dbReference type="ChEBI" id="CHEBI:29105"/>
    </cofactor>
</comment>
<dbReference type="PANTHER" id="PTHR11271">
    <property type="entry name" value="GUANINE DEAMINASE"/>
    <property type="match status" value="1"/>
</dbReference>
<proteinExistence type="predicted"/>
<dbReference type="GO" id="GO:0046098">
    <property type="term" value="P:guanine metabolic process"/>
    <property type="evidence" value="ECO:0007669"/>
    <property type="project" value="TreeGrafter"/>
</dbReference>
<dbReference type="GO" id="GO:0005829">
    <property type="term" value="C:cytosol"/>
    <property type="evidence" value="ECO:0007669"/>
    <property type="project" value="TreeGrafter"/>
</dbReference>
<dbReference type="EMBL" id="OU893336">
    <property type="protein sequence ID" value="CAH0760587.1"/>
    <property type="molecule type" value="Genomic_DNA"/>
</dbReference>
<dbReference type="InterPro" id="IPR032466">
    <property type="entry name" value="Metal_Hydrolase"/>
</dbReference>
<dbReference type="InterPro" id="IPR006680">
    <property type="entry name" value="Amidohydro-rel"/>
</dbReference>
<dbReference type="Pfam" id="PF01979">
    <property type="entry name" value="Amidohydro_1"/>
    <property type="match status" value="1"/>
</dbReference>
<dbReference type="Gene3D" id="3.20.20.140">
    <property type="entry name" value="Metal-dependent hydrolases"/>
    <property type="match status" value="1"/>
</dbReference>
<reference evidence="6" key="2">
    <citation type="submission" date="2022-10" db="EMBL/GenBank/DDBJ databases">
        <authorList>
            <consortium name="ENA_rothamsted_submissions"/>
            <consortium name="culmorum"/>
            <person name="King R."/>
        </authorList>
    </citation>
    <scope>NUCLEOTIDE SEQUENCE</scope>
</reference>
<keyword evidence="3" id="KW-0378">Hydrolase</keyword>
<dbReference type="Gene3D" id="2.30.40.10">
    <property type="entry name" value="Urease, subunit C, domain 1"/>
    <property type="match status" value="1"/>
</dbReference>
<keyword evidence="2" id="KW-0479">Metal-binding</keyword>
<dbReference type="AlphaFoldDB" id="A0A9P0C757"/>
<evidence type="ECO:0000256" key="1">
    <source>
        <dbReference type="ARBA" id="ARBA00001947"/>
    </source>
</evidence>
<evidence type="ECO:0000259" key="5">
    <source>
        <dbReference type="Pfam" id="PF01979"/>
    </source>
</evidence>
<dbReference type="GO" id="GO:0008892">
    <property type="term" value="F:guanine deaminase activity"/>
    <property type="evidence" value="ECO:0007669"/>
    <property type="project" value="TreeGrafter"/>
</dbReference>
<reference evidence="6" key="1">
    <citation type="submission" date="2021-12" db="EMBL/GenBank/DDBJ databases">
        <authorList>
            <person name="King R."/>
        </authorList>
    </citation>
    <scope>NUCLEOTIDE SEQUENCE</scope>
</reference>
<name>A0A9P0C757_9NEOP</name>
<evidence type="ECO:0000256" key="2">
    <source>
        <dbReference type="ARBA" id="ARBA00022723"/>
    </source>
</evidence>
<organism evidence="6 7">
    <name type="scientific">Diatraea saccharalis</name>
    <name type="common">sugarcane borer</name>
    <dbReference type="NCBI Taxonomy" id="40085"/>
    <lineage>
        <taxon>Eukaryota</taxon>
        <taxon>Metazoa</taxon>
        <taxon>Ecdysozoa</taxon>
        <taxon>Arthropoda</taxon>
        <taxon>Hexapoda</taxon>
        <taxon>Insecta</taxon>
        <taxon>Pterygota</taxon>
        <taxon>Neoptera</taxon>
        <taxon>Endopterygota</taxon>
        <taxon>Lepidoptera</taxon>
        <taxon>Glossata</taxon>
        <taxon>Ditrysia</taxon>
        <taxon>Pyraloidea</taxon>
        <taxon>Crambidae</taxon>
        <taxon>Crambinae</taxon>
        <taxon>Diatraea</taxon>
    </lineage>
</organism>
<evidence type="ECO:0000313" key="7">
    <source>
        <dbReference type="Proteomes" id="UP001153714"/>
    </source>
</evidence>
<evidence type="ECO:0000313" key="6">
    <source>
        <dbReference type="EMBL" id="CAH0760587.1"/>
    </source>
</evidence>
<accession>A0A9P0C757</accession>
<keyword evidence="7" id="KW-1185">Reference proteome</keyword>
<evidence type="ECO:0000256" key="4">
    <source>
        <dbReference type="ARBA" id="ARBA00022833"/>
    </source>
</evidence>
<dbReference type="PANTHER" id="PTHR11271:SF6">
    <property type="entry name" value="GUANINE DEAMINASE"/>
    <property type="match status" value="1"/>
</dbReference>
<dbReference type="Proteomes" id="UP001153714">
    <property type="component" value="Chromosome 5"/>
</dbReference>
<dbReference type="InterPro" id="IPR011059">
    <property type="entry name" value="Metal-dep_hydrolase_composite"/>
</dbReference>
<dbReference type="OrthoDB" id="194468at2759"/>
<evidence type="ECO:0000256" key="3">
    <source>
        <dbReference type="ARBA" id="ARBA00022801"/>
    </source>
</evidence>
<dbReference type="SUPFAM" id="SSF51338">
    <property type="entry name" value="Composite domain of metallo-dependent hydrolases"/>
    <property type="match status" value="1"/>
</dbReference>
<dbReference type="InterPro" id="IPR051607">
    <property type="entry name" value="Metallo-dep_hydrolases"/>
</dbReference>
<keyword evidence="4" id="KW-0862">Zinc</keyword>
<feature type="domain" description="Amidohydrolase-related" evidence="5">
    <location>
        <begin position="66"/>
        <end position="321"/>
    </location>
</feature>
<sequence length="332" mass="37333">MGDNNLIFVGTFASSKALNDFIIFNGFLAVENGKITRIGSTVEYETKKREGAFTNFKIVKLNEDQFIVPGFVDCHTHAPQFPNIGLGLDRPLLEWLAKYTFPLESRYGDTEFASKVYDIVVKRLLNNGTTTACYFGSLHLNGTMELAKSVLRHHQRALVGKVSMNLKNDAGYYNETAKELAEVETFVKNILDYKNDLLQPVITPRFAISCDKQLMTGLADISETYNCRIQSHISENQSEIENVLQMFPECKSYTDIYDKSRILNNRCIMAHAIYLSEEETRTLASKGVSIAHCPSSNTRLKSGLCHVRKYIDNQLVVGLGTGISFKLSLLIK</sequence>
<dbReference type="GO" id="GO:0008270">
    <property type="term" value="F:zinc ion binding"/>
    <property type="evidence" value="ECO:0007669"/>
    <property type="project" value="TreeGrafter"/>
</dbReference>
<dbReference type="SUPFAM" id="SSF51556">
    <property type="entry name" value="Metallo-dependent hydrolases"/>
    <property type="match status" value="1"/>
</dbReference>
<protein>
    <recommendedName>
        <fullName evidence="5">Amidohydrolase-related domain-containing protein</fullName>
    </recommendedName>
</protein>
<gene>
    <name evidence="6" type="ORF">DIATSA_LOCUS10763</name>
</gene>